<dbReference type="InterPro" id="IPR007158">
    <property type="entry name" value="TrmY"/>
</dbReference>
<comment type="caution">
    <text evidence="5">The sequence shown here is derived from an EMBL/GenBank/DDBJ whole genome shotgun (WGS) entry which is preliminary data.</text>
</comment>
<organism evidence="5 6">
    <name type="scientific">Thermocladium modestius</name>
    <dbReference type="NCBI Taxonomy" id="62609"/>
    <lineage>
        <taxon>Archaea</taxon>
        <taxon>Thermoproteota</taxon>
        <taxon>Thermoprotei</taxon>
        <taxon>Thermoproteales</taxon>
        <taxon>Thermoproteaceae</taxon>
        <taxon>Thermocladium</taxon>
    </lineage>
</organism>
<name>A0A830GVA1_9CREN</name>
<proteinExistence type="predicted"/>
<dbReference type="GO" id="GO:0008175">
    <property type="term" value="F:tRNA methyltransferase activity"/>
    <property type="evidence" value="ECO:0007669"/>
    <property type="project" value="InterPro"/>
</dbReference>
<dbReference type="EMBL" id="BMNL01000002">
    <property type="protein sequence ID" value="GGP20372.1"/>
    <property type="molecule type" value="Genomic_DNA"/>
</dbReference>
<evidence type="ECO:0000256" key="2">
    <source>
        <dbReference type="ARBA" id="ARBA00022603"/>
    </source>
</evidence>
<dbReference type="Pfam" id="PF04013">
    <property type="entry name" value="Methyltrn_RNA_2"/>
    <property type="match status" value="1"/>
</dbReference>
<gene>
    <name evidence="5" type="ORF">GCM10007981_08180</name>
</gene>
<evidence type="ECO:0000313" key="5">
    <source>
        <dbReference type="EMBL" id="GGP20372.1"/>
    </source>
</evidence>
<dbReference type="Gene3D" id="3.40.1280.10">
    <property type="match status" value="1"/>
</dbReference>
<evidence type="ECO:0000313" key="6">
    <source>
        <dbReference type="Proteomes" id="UP000610960"/>
    </source>
</evidence>
<evidence type="ECO:0000256" key="4">
    <source>
        <dbReference type="ARBA" id="ARBA00022691"/>
    </source>
</evidence>
<reference evidence="5" key="1">
    <citation type="journal article" date="2014" name="Int. J. Syst. Evol. Microbiol.">
        <title>Complete genome sequence of Corynebacterium casei LMG S-19264T (=DSM 44701T), isolated from a smear-ripened cheese.</title>
        <authorList>
            <consortium name="US DOE Joint Genome Institute (JGI-PGF)"/>
            <person name="Walter F."/>
            <person name="Albersmeier A."/>
            <person name="Kalinowski J."/>
            <person name="Ruckert C."/>
        </authorList>
    </citation>
    <scope>NUCLEOTIDE SEQUENCE</scope>
    <source>
        <strain evidence="5">JCM 10088</strain>
    </source>
</reference>
<evidence type="ECO:0000256" key="1">
    <source>
        <dbReference type="ARBA" id="ARBA00022490"/>
    </source>
</evidence>
<sequence length="166" mass="18897">MREFILITSTQSALQYIGLHSRFIQGAMMVSHGYRHNVNIYLVFMDKSRYMLIKSDAVRRILPDESSIAYLIKDFLSGEARKGIIIGATELRDILRRAPQPILIIPMVRECNSHVRLDRDFTLIANYYSPDLDSLLCSKGFGLSRISLDQASIIVNYAADNGLEIR</sequence>
<accession>A0A830GVA1</accession>
<dbReference type="RefSeq" id="WP_188596162.1">
    <property type="nucleotide sequence ID" value="NZ_BMNL01000002.1"/>
</dbReference>
<keyword evidence="2" id="KW-0489">Methyltransferase</keyword>
<keyword evidence="6" id="KW-1185">Reference proteome</keyword>
<keyword evidence="3" id="KW-0808">Transferase</keyword>
<evidence type="ECO:0000256" key="3">
    <source>
        <dbReference type="ARBA" id="ARBA00022679"/>
    </source>
</evidence>
<dbReference type="GO" id="GO:0032259">
    <property type="term" value="P:methylation"/>
    <property type="evidence" value="ECO:0007669"/>
    <property type="project" value="UniProtKB-KW"/>
</dbReference>
<keyword evidence="1" id="KW-0963">Cytoplasm</keyword>
<dbReference type="InterPro" id="IPR029028">
    <property type="entry name" value="Alpha/beta_knot_MTases"/>
</dbReference>
<protein>
    <submittedName>
        <fullName evidence="5">Uncharacterized protein</fullName>
    </submittedName>
</protein>
<reference evidence="5" key="2">
    <citation type="submission" date="2020-09" db="EMBL/GenBank/DDBJ databases">
        <authorList>
            <person name="Sun Q."/>
            <person name="Ohkuma M."/>
        </authorList>
    </citation>
    <scope>NUCLEOTIDE SEQUENCE</scope>
    <source>
        <strain evidence="5">JCM 10088</strain>
    </source>
</reference>
<dbReference type="SUPFAM" id="SSF75217">
    <property type="entry name" value="alpha/beta knot"/>
    <property type="match status" value="1"/>
</dbReference>
<dbReference type="InterPro" id="IPR029026">
    <property type="entry name" value="tRNA_m1G_MTases_N"/>
</dbReference>
<dbReference type="Proteomes" id="UP000610960">
    <property type="component" value="Unassembled WGS sequence"/>
</dbReference>
<dbReference type="OrthoDB" id="28139at2157"/>
<dbReference type="AlphaFoldDB" id="A0A830GVA1"/>
<keyword evidence="4" id="KW-0949">S-adenosyl-L-methionine</keyword>